<dbReference type="GO" id="GO:0008270">
    <property type="term" value="F:zinc ion binding"/>
    <property type="evidence" value="ECO:0007669"/>
    <property type="project" value="UniProtKB-KW"/>
</dbReference>
<gene>
    <name evidence="10" type="ORF">IMSHALPRED_010967</name>
</gene>
<reference evidence="10" key="1">
    <citation type="submission" date="2021-03" db="EMBL/GenBank/DDBJ databases">
        <authorList>
            <person name="Tagirdzhanova G."/>
        </authorList>
    </citation>
    <scope>NUCLEOTIDE SEQUENCE</scope>
</reference>
<feature type="region of interest" description="Disordered" evidence="8">
    <location>
        <begin position="1"/>
        <end position="58"/>
    </location>
</feature>
<keyword evidence="5" id="KW-0862">Zinc</keyword>
<dbReference type="PROSITE" id="PS50157">
    <property type="entry name" value="ZINC_FINGER_C2H2_2"/>
    <property type="match status" value="2"/>
</dbReference>
<evidence type="ECO:0000256" key="6">
    <source>
        <dbReference type="ARBA" id="ARBA00023242"/>
    </source>
</evidence>
<keyword evidence="4 7" id="KW-0863">Zinc-finger</keyword>
<keyword evidence="11" id="KW-1185">Reference proteome</keyword>
<feature type="domain" description="C2H2-type" evidence="9">
    <location>
        <begin position="208"/>
        <end position="235"/>
    </location>
</feature>
<dbReference type="GO" id="GO:0000981">
    <property type="term" value="F:DNA-binding transcription factor activity, RNA polymerase II-specific"/>
    <property type="evidence" value="ECO:0007669"/>
    <property type="project" value="InterPro"/>
</dbReference>
<feature type="region of interest" description="Disordered" evidence="8">
    <location>
        <begin position="152"/>
        <end position="171"/>
    </location>
</feature>
<sequence length="494" mass="53576">MNHQYPNAPAYAPTHPLNHQQVAPQSRPQSHHTLPPLTSGNHATPTFNNPYSTRNQNQQSSLMIAPHEQISQPGLYPVYAPTGNILYNGQSATFSQPSHSQQLHQQSRPPSVTGLPPQPAYTSAPAQGHLANLLPAPPKATVKDLFSLGNHINQLDSPEKPQPTHVVGSQGRRGILPSVAGRPAAVVGANTSGQRAAPTPLKNAEGKYPCEFCNKSYLHAKHLKRHLLRHTGVRPYTCGLCEDTFSRSDILKRHFQKCSVRRGNPSGENHLSHSRANKKSRQENASRIQSKTPTGVNQAQEMEVFTPTSLDGSFDINAMNLDQSRYVDSADQDSRSNSIKQSKRSTGSHSNRTSLGMLNHPSAYDPTPFGYGSGQITPDSAPTSGAATPFNSFLPDSRSNQISPSGAYNTGNGSDIPFGGVTRAHTSSHYTHIAGQRGGPDVDWASYSNYNSNDDYGHSQYPSGTNTPLHRIKSEADLSNMPIADYTSYLQTKA</sequence>
<dbReference type="EMBL" id="CAJPDT010000095">
    <property type="protein sequence ID" value="CAF9936961.1"/>
    <property type="molecule type" value="Genomic_DNA"/>
</dbReference>
<dbReference type="SMART" id="SM00355">
    <property type="entry name" value="ZnF_C2H2"/>
    <property type="match status" value="2"/>
</dbReference>
<evidence type="ECO:0000256" key="3">
    <source>
        <dbReference type="ARBA" id="ARBA00022737"/>
    </source>
</evidence>
<feature type="compositionally biased region" description="Polar residues" evidence="8">
    <location>
        <begin position="17"/>
        <end position="58"/>
    </location>
</feature>
<keyword evidence="3" id="KW-0677">Repeat</keyword>
<dbReference type="GO" id="GO:0005634">
    <property type="term" value="C:nucleus"/>
    <property type="evidence" value="ECO:0007669"/>
    <property type="project" value="UniProtKB-SubCell"/>
</dbReference>
<evidence type="ECO:0000256" key="4">
    <source>
        <dbReference type="ARBA" id="ARBA00022771"/>
    </source>
</evidence>
<protein>
    <recommendedName>
        <fullName evidence="9">C2H2-type domain-containing protein</fullName>
    </recommendedName>
</protein>
<dbReference type="SUPFAM" id="SSF57667">
    <property type="entry name" value="beta-beta-alpha zinc fingers"/>
    <property type="match status" value="1"/>
</dbReference>
<dbReference type="GO" id="GO:0000978">
    <property type="term" value="F:RNA polymerase II cis-regulatory region sequence-specific DNA binding"/>
    <property type="evidence" value="ECO:0007669"/>
    <property type="project" value="InterPro"/>
</dbReference>
<name>A0A8H3G6B0_9LECA</name>
<keyword evidence="2" id="KW-0479">Metal-binding</keyword>
<comment type="caution">
    <text evidence="10">The sequence shown here is derived from an EMBL/GenBank/DDBJ whole genome shotgun (WGS) entry which is preliminary data.</text>
</comment>
<dbReference type="InterPro" id="IPR036236">
    <property type="entry name" value="Znf_C2H2_sf"/>
</dbReference>
<evidence type="ECO:0000256" key="2">
    <source>
        <dbReference type="ARBA" id="ARBA00022723"/>
    </source>
</evidence>
<dbReference type="Gene3D" id="3.30.160.60">
    <property type="entry name" value="Classic Zinc Finger"/>
    <property type="match status" value="2"/>
</dbReference>
<evidence type="ECO:0000313" key="11">
    <source>
        <dbReference type="Proteomes" id="UP000664534"/>
    </source>
</evidence>
<evidence type="ECO:0000259" key="9">
    <source>
        <dbReference type="PROSITE" id="PS50157"/>
    </source>
</evidence>
<feature type="compositionally biased region" description="Low complexity" evidence="8">
    <location>
        <begin position="95"/>
        <end position="111"/>
    </location>
</feature>
<organism evidence="10 11">
    <name type="scientific">Imshaugia aleurites</name>
    <dbReference type="NCBI Taxonomy" id="172621"/>
    <lineage>
        <taxon>Eukaryota</taxon>
        <taxon>Fungi</taxon>
        <taxon>Dikarya</taxon>
        <taxon>Ascomycota</taxon>
        <taxon>Pezizomycotina</taxon>
        <taxon>Lecanoromycetes</taxon>
        <taxon>OSLEUM clade</taxon>
        <taxon>Lecanoromycetidae</taxon>
        <taxon>Lecanorales</taxon>
        <taxon>Lecanorineae</taxon>
        <taxon>Parmeliaceae</taxon>
        <taxon>Imshaugia</taxon>
    </lineage>
</organism>
<dbReference type="GO" id="GO:0000785">
    <property type="term" value="C:chromatin"/>
    <property type="evidence" value="ECO:0007669"/>
    <property type="project" value="TreeGrafter"/>
</dbReference>
<feature type="domain" description="C2H2-type" evidence="9">
    <location>
        <begin position="236"/>
        <end position="266"/>
    </location>
</feature>
<evidence type="ECO:0000256" key="7">
    <source>
        <dbReference type="PROSITE-ProRule" id="PRU00042"/>
    </source>
</evidence>
<dbReference type="InterPro" id="IPR051059">
    <property type="entry name" value="VerF-like"/>
</dbReference>
<feature type="region of interest" description="Disordered" evidence="8">
    <location>
        <begin position="260"/>
        <end position="301"/>
    </location>
</feature>
<evidence type="ECO:0000256" key="5">
    <source>
        <dbReference type="ARBA" id="ARBA00022833"/>
    </source>
</evidence>
<dbReference type="OrthoDB" id="9439903at2759"/>
<comment type="subcellular location">
    <subcellularLocation>
        <location evidence="1">Nucleus</location>
    </subcellularLocation>
</comment>
<dbReference type="InterPro" id="IPR013087">
    <property type="entry name" value="Znf_C2H2_type"/>
</dbReference>
<evidence type="ECO:0000256" key="1">
    <source>
        <dbReference type="ARBA" id="ARBA00004123"/>
    </source>
</evidence>
<dbReference type="PROSITE" id="PS00028">
    <property type="entry name" value="ZINC_FINGER_C2H2_1"/>
    <property type="match status" value="1"/>
</dbReference>
<feature type="region of interest" description="Disordered" evidence="8">
    <location>
        <begin position="90"/>
        <end position="125"/>
    </location>
</feature>
<dbReference type="PANTHER" id="PTHR40626">
    <property type="entry name" value="MIP31509P"/>
    <property type="match status" value="1"/>
</dbReference>
<dbReference type="FunFam" id="3.30.160.60:FF:000446">
    <property type="entry name" value="Zinc finger protein"/>
    <property type="match status" value="1"/>
</dbReference>
<feature type="compositionally biased region" description="Polar residues" evidence="8">
    <location>
        <begin position="374"/>
        <end position="391"/>
    </location>
</feature>
<accession>A0A8H3G6B0</accession>
<feature type="region of interest" description="Disordered" evidence="8">
    <location>
        <begin position="327"/>
        <end position="403"/>
    </location>
</feature>
<evidence type="ECO:0000256" key="8">
    <source>
        <dbReference type="SAM" id="MobiDB-lite"/>
    </source>
</evidence>
<proteinExistence type="predicted"/>
<dbReference type="Proteomes" id="UP000664534">
    <property type="component" value="Unassembled WGS sequence"/>
</dbReference>
<dbReference type="PANTHER" id="PTHR40626:SF12">
    <property type="entry name" value="RFEC"/>
    <property type="match status" value="1"/>
</dbReference>
<evidence type="ECO:0000313" key="10">
    <source>
        <dbReference type="EMBL" id="CAF9936961.1"/>
    </source>
</evidence>
<feature type="compositionally biased region" description="Polar residues" evidence="8">
    <location>
        <begin position="335"/>
        <end position="356"/>
    </location>
</feature>
<dbReference type="AlphaFoldDB" id="A0A8H3G6B0"/>
<feature type="compositionally biased region" description="Polar residues" evidence="8">
    <location>
        <begin position="283"/>
        <end position="301"/>
    </location>
</feature>
<keyword evidence="6" id="KW-0539">Nucleus</keyword>